<name>A0A0F4YUW9_RASE3</name>
<proteinExistence type="predicted"/>
<comment type="caution">
    <text evidence="1">The sequence shown here is derived from an EMBL/GenBank/DDBJ whole genome shotgun (WGS) entry which is preliminary data.</text>
</comment>
<dbReference type="InterPro" id="IPR036291">
    <property type="entry name" value="NAD(P)-bd_dom_sf"/>
</dbReference>
<dbReference type="EMBL" id="LASV01000185">
    <property type="protein sequence ID" value="KKA21428.1"/>
    <property type="molecule type" value="Genomic_DNA"/>
</dbReference>
<accession>A0A0F4YUW9</accession>
<gene>
    <name evidence="1" type="ORF">T310_4549</name>
</gene>
<dbReference type="OrthoDB" id="186626at2759"/>
<dbReference type="GeneID" id="25316897"/>
<organism evidence="1 2">
    <name type="scientific">Rasamsonia emersonii (strain ATCC 16479 / CBS 393.64 / IMI 116815)</name>
    <dbReference type="NCBI Taxonomy" id="1408163"/>
    <lineage>
        <taxon>Eukaryota</taxon>
        <taxon>Fungi</taxon>
        <taxon>Dikarya</taxon>
        <taxon>Ascomycota</taxon>
        <taxon>Pezizomycotina</taxon>
        <taxon>Eurotiomycetes</taxon>
        <taxon>Eurotiomycetidae</taxon>
        <taxon>Eurotiales</taxon>
        <taxon>Trichocomaceae</taxon>
        <taxon>Rasamsonia</taxon>
    </lineage>
</organism>
<dbReference type="Proteomes" id="UP000053958">
    <property type="component" value="Unassembled WGS sequence"/>
</dbReference>
<dbReference type="AlphaFoldDB" id="A0A0F4YUW9"/>
<reference evidence="1 2" key="1">
    <citation type="submission" date="2015-04" db="EMBL/GenBank/DDBJ databases">
        <authorList>
            <person name="Heijne W.H."/>
            <person name="Fedorova N.D."/>
            <person name="Nierman W.C."/>
            <person name="Vollebregt A.W."/>
            <person name="Zhao Z."/>
            <person name="Wu L."/>
            <person name="Kumar M."/>
            <person name="Stam H."/>
            <person name="van den Berg M.A."/>
            <person name="Pel H.J."/>
        </authorList>
    </citation>
    <scope>NUCLEOTIDE SEQUENCE [LARGE SCALE GENOMIC DNA]</scope>
    <source>
        <strain evidence="1 2">CBS 393.64</strain>
    </source>
</reference>
<evidence type="ECO:0000313" key="1">
    <source>
        <dbReference type="EMBL" id="KKA21428.1"/>
    </source>
</evidence>
<sequence length="538" mass="60058">MGFWRPHSPAIPSVPLIQAMECTSSPAVLNSTTPEASEMAPRSPTQAIRKLQSSAALFCTGSASVDLARCLLQLYVSFLVLPLDTVVLVGVTVLAVLPLPVNEPRHQRRRLLQDAHFYPKTVLITGVGTARGLVLARQFHYAGHRVVGGDVGLPPIRSGGSTSNALSVFYRISKTQYVSNLIDIINREKVDIWIPCSDRASAAEDGVAKGTIESRTSCKCVHFDAEFATCFAQKSLFLQYVSDKGLPVAERHDVRSRDSIHRILNRSPHKIFQIRKLGSPLKGKAKDVIILPKKTLSQTYSDVSELTVTKEHPWILKQRGRVGKYWADLLLIQGQLKALKVRPLRREMSWGLSRLDEGLYAAMEQLMERFAEKGGTRLTGHLSVKLLVDEEVSAHAVRYATYIAGCRQGTTAVGGLLDNPPPDLYQRYLEVLKPETNGVDSKPSEKSPASTGQLAVQRPLWLPNAVEYALKELRRLRQASKTVDVLAEQLEQLLLGDNSRFSRLDPVPWWWHRHVSRPLNDLILLYDRNVEAHVKRFP</sequence>
<evidence type="ECO:0000313" key="2">
    <source>
        <dbReference type="Proteomes" id="UP000053958"/>
    </source>
</evidence>
<dbReference type="Gene3D" id="3.40.50.20">
    <property type="match status" value="1"/>
</dbReference>
<protein>
    <submittedName>
        <fullName evidence="1">Uncharacterized protein</fullName>
    </submittedName>
</protein>
<dbReference type="STRING" id="1408163.A0A0F4YUW9"/>
<dbReference type="SUPFAM" id="SSF51735">
    <property type="entry name" value="NAD(P)-binding Rossmann-fold domains"/>
    <property type="match status" value="1"/>
</dbReference>
<keyword evidence="2" id="KW-1185">Reference proteome</keyword>
<dbReference type="RefSeq" id="XP_013328040.1">
    <property type="nucleotide sequence ID" value="XM_013472586.1"/>
</dbReference>